<name>A0A0K0FYE9_STRVS</name>
<organism evidence="1 2">
    <name type="scientific">Strongyloides venezuelensis</name>
    <name type="common">Threadworm</name>
    <dbReference type="NCBI Taxonomy" id="75913"/>
    <lineage>
        <taxon>Eukaryota</taxon>
        <taxon>Metazoa</taxon>
        <taxon>Ecdysozoa</taxon>
        <taxon>Nematoda</taxon>
        <taxon>Chromadorea</taxon>
        <taxon>Rhabditida</taxon>
        <taxon>Tylenchina</taxon>
        <taxon>Panagrolaimomorpha</taxon>
        <taxon>Strongyloidoidea</taxon>
        <taxon>Strongyloididae</taxon>
        <taxon>Strongyloides</taxon>
    </lineage>
</organism>
<dbReference type="WBParaSite" id="SVE_1747500.1">
    <property type="protein sequence ID" value="SVE_1747500.1"/>
    <property type="gene ID" value="SVE_1747500"/>
</dbReference>
<keyword evidence="1" id="KW-1185">Reference proteome</keyword>
<accession>A0A0K0FYE9</accession>
<protein>
    <submittedName>
        <fullName evidence="2">DEK_C domain-containing protein</fullName>
    </submittedName>
</protein>
<dbReference type="AlphaFoldDB" id="A0A0K0FYE9"/>
<reference evidence="2" key="2">
    <citation type="submission" date="2015-08" db="UniProtKB">
        <authorList>
            <consortium name="WormBaseParasite"/>
        </authorList>
    </citation>
    <scope>IDENTIFICATION</scope>
</reference>
<dbReference type="Proteomes" id="UP000035680">
    <property type="component" value="Unassembled WGS sequence"/>
</dbReference>
<evidence type="ECO:0000313" key="1">
    <source>
        <dbReference type="Proteomes" id="UP000035680"/>
    </source>
</evidence>
<reference evidence="1" key="1">
    <citation type="submission" date="2014-07" db="EMBL/GenBank/DDBJ databases">
        <authorList>
            <person name="Martin A.A"/>
            <person name="De Silva N."/>
        </authorList>
    </citation>
    <scope>NUCLEOTIDE SEQUENCE</scope>
</reference>
<evidence type="ECO:0000313" key="2">
    <source>
        <dbReference type="WBParaSite" id="SVE_1747500.1"/>
    </source>
</evidence>
<sequence>MNTKSDIGKCMEIISYEFTCEDIRDCLKRLSCINTGNKEVIQQRFIQKLKTKETQRKTIEVILDKGSMGCYSSDMLEVSSGKENKARNGETESETFIPIEKLYFHKNVRNLSGWKVVSSRDRSGLSLLNFKLSNEIRSSILSSKDANILENI</sequence>
<proteinExistence type="predicted"/>